<dbReference type="InterPro" id="IPR011611">
    <property type="entry name" value="PfkB_dom"/>
</dbReference>
<reference evidence="5" key="1">
    <citation type="submission" date="2023-07" db="EMBL/GenBank/DDBJ databases">
        <title>30 novel species of actinomycetes from the DSMZ collection.</title>
        <authorList>
            <person name="Nouioui I."/>
        </authorList>
    </citation>
    <scope>NUCLEOTIDE SEQUENCE [LARGE SCALE GENOMIC DNA]</scope>
    <source>
        <strain evidence="5">DSM 44915</strain>
    </source>
</reference>
<gene>
    <name evidence="4" type="ORF">RM844_05540</name>
</gene>
<evidence type="ECO:0000256" key="2">
    <source>
        <dbReference type="ARBA" id="ARBA00022777"/>
    </source>
</evidence>
<evidence type="ECO:0000313" key="4">
    <source>
        <dbReference type="EMBL" id="MDT0265752.1"/>
    </source>
</evidence>
<dbReference type="RefSeq" id="WP_311665423.1">
    <property type="nucleotide sequence ID" value="NZ_JAVREO010000003.1"/>
</dbReference>
<evidence type="ECO:0000313" key="5">
    <source>
        <dbReference type="Proteomes" id="UP001183410"/>
    </source>
</evidence>
<feature type="domain" description="Carbohydrate kinase PfkB" evidence="3">
    <location>
        <begin position="16"/>
        <end position="290"/>
    </location>
</feature>
<dbReference type="PANTHER" id="PTHR10584:SF166">
    <property type="entry name" value="RIBOKINASE"/>
    <property type="match status" value="1"/>
</dbReference>
<dbReference type="Proteomes" id="UP001183410">
    <property type="component" value="Unassembled WGS sequence"/>
</dbReference>
<dbReference type="GO" id="GO:0016301">
    <property type="term" value="F:kinase activity"/>
    <property type="evidence" value="ECO:0007669"/>
    <property type="project" value="UniProtKB-KW"/>
</dbReference>
<dbReference type="InterPro" id="IPR029056">
    <property type="entry name" value="Ribokinase-like"/>
</dbReference>
<dbReference type="Gene3D" id="3.40.1190.20">
    <property type="match status" value="1"/>
</dbReference>
<organism evidence="4 5">
    <name type="scientific">Streptomyces chisholmiae</name>
    <dbReference type="NCBI Taxonomy" id="3075540"/>
    <lineage>
        <taxon>Bacteria</taxon>
        <taxon>Bacillati</taxon>
        <taxon>Actinomycetota</taxon>
        <taxon>Actinomycetes</taxon>
        <taxon>Kitasatosporales</taxon>
        <taxon>Streptomycetaceae</taxon>
        <taxon>Streptomyces</taxon>
    </lineage>
</organism>
<protein>
    <submittedName>
        <fullName evidence="4">PfkB family carbohydrate kinase</fullName>
    </submittedName>
</protein>
<dbReference type="PANTHER" id="PTHR10584">
    <property type="entry name" value="SUGAR KINASE"/>
    <property type="match status" value="1"/>
</dbReference>
<dbReference type="EMBL" id="JAVREO010000003">
    <property type="protein sequence ID" value="MDT0265752.1"/>
    <property type="molecule type" value="Genomic_DNA"/>
</dbReference>
<evidence type="ECO:0000256" key="1">
    <source>
        <dbReference type="ARBA" id="ARBA00022679"/>
    </source>
</evidence>
<sequence length="300" mass="29654">MAERAPAGGAADGPAVAVVGSANIDLIATVEAAPAAGETVLATGYAEEIGGKGLNQAVAAASSVPTALVAAVGDDPEGERVRAHARARGVDVREVGGVSARTGRALITLFDQDNVIVVAPLANAGLTAPAVDAALRRLRPAVVLTQFEISEAAVRAAALWCRRSGARLLINPSPVRRVADEVLALADPLVVNLGEAAALAGVGPGEAAGADPAALAGRLAPRVRSVVVTAGPGGAWVGDGGPARHLPVPERVEVVDSSGAGDAFAGRLAAALAVGDGLDAAVRSAVAAATRLVATPRERR</sequence>
<dbReference type="SUPFAM" id="SSF53613">
    <property type="entry name" value="Ribokinase-like"/>
    <property type="match status" value="1"/>
</dbReference>
<accession>A0ABU2JL91</accession>
<proteinExistence type="predicted"/>
<comment type="caution">
    <text evidence="4">The sequence shown here is derived from an EMBL/GenBank/DDBJ whole genome shotgun (WGS) entry which is preliminary data.</text>
</comment>
<evidence type="ECO:0000259" key="3">
    <source>
        <dbReference type="Pfam" id="PF00294"/>
    </source>
</evidence>
<dbReference type="PRINTS" id="PR00990">
    <property type="entry name" value="RIBOKINASE"/>
</dbReference>
<name>A0ABU2JL91_9ACTN</name>
<dbReference type="InterPro" id="IPR002139">
    <property type="entry name" value="Ribo/fructo_kinase"/>
</dbReference>
<keyword evidence="5" id="KW-1185">Reference proteome</keyword>
<dbReference type="Pfam" id="PF00294">
    <property type="entry name" value="PfkB"/>
    <property type="match status" value="1"/>
</dbReference>
<keyword evidence="2 4" id="KW-0418">Kinase</keyword>
<keyword evidence="1" id="KW-0808">Transferase</keyword>